<gene>
    <name evidence="3" type="ORF">J2Z71_000930</name>
</gene>
<protein>
    <submittedName>
        <fullName evidence="3">Flavorubredoxin</fullName>
    </submittedName>
</protein>
<dbReference type="SUPFAM" id="SSF56281">
    <property type="entry name" value="Metallo-hydrolase/oxidoreductase"/>
    <property type="match status" value="1"/>
</dbReference>
<organism evidence="3 4">
    <name type="scientific">Peptoniphilus stercorisuis</name>
    <dbReference type="NCBI Taxonomy" id="1436965"/>
    <lineage>
        <taxon>Bacteria</taxon>
        <taxon>Bacillati</taxon>
        <taxon>Bacillota</taxon>
        <taxon>Tissierellia</taxon>
        <taxon>Tissierellales</taxon>
        <taxon>Peptoniphilaceae</taxon>
        <taxon>Peptoniphilus</taxon>
    </lineage>
</organism>
<dbReference type="InterPro" id="IPR001279">
    <property type="entry name" value="Metallo-B-lactamas"/>
</dbReference>
<dbReference type="InterPro" id="IPR001226">
    <property type="entry name" value="Flavodoxin_CS"/>
</dbReference>
<dbReference type="InterPro" id="IPR008254">
    <property type="entry name" value="Flavodoxin/NO_synth"/>
</dbReference>
<accession>A0ABS4KCB0</accession>
<dbReference type="EMBL" id="JAGGLJ010000007">
    <property type="protein sequence ID" value="MBP2025400.1"/>
    <property type="molecule type" value="Genomic_DNA"/>
</dbReference>
<name>A0ABS4KCB0_9FIRM</name>
<keyword evidence="4" id="KW-1185">Reference proteome</keyword>
<dbReference type="InterPro" id="IPR016440">
    <property type="entry name" value="Rubredoxin-O_OxRdtase"/>
</dbReference>
<dbReference type="InterPro" id="IPR036866">
    <property type="entry name" value="RibonucZ/Hydroxyglut_hydro"/>
</dbReference>
<dbReference type="Pfam" id="PF00258">
    <property type="entry name" value="Flavodoxin_1"/>
    <property type="match status" value="1"/>
</dbReference>
<feature type="domain" description="Flavodoxin-like" evidence="2">
    <location>
        <begin position="256"/>
        <end position="395"/>
    </location>
</feature>
<dbReference type="PROSITE" id="PS00201">
    <property type="entry name" value="FLAVODOXIN"/>
    <property type="match status" value="1"/>
</dbReference>
<dbReference type="SMART" id="SM00849">
    <property type="entry name" value="Lactamase_B"/>
    <property type="match status" value="1"/>
</dbReference>
<dbReference type="SUPFAM" id="SSF52218">
    <property type="entry name" value="Flavoproteins"/>
    <property type="match status" value="1"/>
</dbReference>
<dbReference type="CDD" id="cd07709">
    <property type="entry name" value="flavodiiron_proteins_MBL-fold"/>
    <property type="match status" value="1"/>
</dbReference>
<dbReference type="Pfam" id="PF19583">
    <property type="entry name" value="ODP"/>
    <property type="match status" value="1"/>
</dbReference>
<dbReference type="InterPro" id="IPR045761">
    <property type="entry name" value="ODP_dom"/>
</dbReference>
<evidence type="ECO:0000313" key="4">
    <source>
        <dbReference type="Proteomes" id="UP001519306"/>
    </source>
</evidence>
<sequence length="403" mass="45943">MDNLLTVPINDHLYYIGVNDRQTELFEAMWPLPDGVAYNSYLMTGEKNILLDLVKINTVSVFVEKLQEVLGDKPLDYIVVHHAEPDHSSAILNILDIYPDVKIVCNKKTVDFLKNYYDIEDNLIIVKDGETLELGNRKLTFYMTPMVHWPESMVSYEEETKTLFSQDIFGGFGTLDGGIFDDELRFDEYYLDETRRYFINIVGKYAKQALRSLNKLATTLDIKTICPVHGPVWRKNPQKIIDLYVSLASQEVQDGVVIIYGSMYGNTEKMAEAVARGVVHGGIKDVRVRDVSKTPFSYLLADAWKYKGVILGSCSYDNDLFPPMKFITEEFKHQKMKNNIWGIFGSYSWSGGAMKNLKAFAEDCKYEVLETQPEIKGAANNEDMEELMKLGEEMAKAILASKE</sequence>
<dbReference type="PANTHER" id="PTHR43717:SF1">
    <property type="entry name" value="ANAEROBIC NITRIC OXIDE REDUCTASE FLAVORUBREDOXIN"/>
    <property type="match status" value="1"/>
</dbReference>
<reference evidence="3 4" key="1">
    <citation type="submission" date="2021-03" db="EMBL/GenBank/DDBJ databases">
        <title>Genomic Encyclopedia of Type Strains, Phase IV (KMG-IV): sequencing the most valuable type-strain genomes for metagenomic binning, comparative biology and taxonomic classification.</title>
        <authorList>
            <person name="Goeker M."/>
        </authorList>
    </citation>
    <scope>NUCLEOTIDE SEQUENCE [LARGE SCALE GENOMIC DNA]</scope>
    <source>
        <strain evidence="3 4">DSM 27563</strain>
    </source>
</reference>
<dbReference type="PIRSF" id="PIRSF005243">
    <property type="entry name" value="ROO"/>
    <property type="match status" value="1"/>
</dbReference>
<dbReference type="Gene3D" id="3.40.50.360">
    <property type="match status" value="1"/>
</dbReference>
<dbReference type="InterPro" id="IPR029039">
    <property type="entry name" value="Flavoprotein-like_sf"/>
</dbReference>
<dbReference type="Proteomes" id="UP001519306">
    <property type="component" value="Unassembled WGS sequence"/>
</dbReference>
<comment type="similarity">
    <text evidence="1">In the N-terminal section; belongs to the zinc metallo-hydrolase group 3 family.</text>
</comment>
<comment type="caution">
    <text evidence="3">The sequence shown here is derived from an EMBL/GenBank/DDBJ whole genome shotgun (WGS) entry which is preliminary data.</text>
</comment>
<dbReference type="RefSeq" id="WP_210060691.1">
    <property type="nucleotide sequence ID" value="NZ_JAGGLJ010000007.1"/>
</dbReference>
<dbReference type="PANTHER" id="PTHR43717">
    <property type="entry name" value="ANAEROBIC NITRIC OXIDE REDUCTASE FLAVORUBREDOXIN"/>
    <property type="match status" value="1"/>
</dbReference>
<evidence type="ECO:0000256" key="1">
    <source>
        <dbReference type="ARBA" id="ARBA00007121"/>
    </source>
</evidence>
<evidence type="ECO:0000313" key="3">
    <source>
        <dbReference type="EMBL" id="MBP2025400.1"/>
    </source>
</evidence>
<dbReference type="PROSITE" id="PS50902">
    <property type="entry name" value="FLAVODOXIN_LIKE"/>
    <property type="match status" value="1"/>
</dbReference>
<proteinExistence type="inferred from homology"/>
<dbReference type="Gene3D" id="3.60.15.10">
    <property type="entry name" value="Ribonuclease Z/Hydroxyacylglutathione hydrolase-like"/>
    <property type="match status" value="1"/>
</dbReference>
<evidence type="ECO:0000259" key="2">
    <source>
        <dbReference type="PROSITE" id="PS50902"/>
    </source>
</evidence>